<dbReference type="PROSITE" id="PS00018">
    <property type="entry name" value="EF_HAND_1"/>
    <property type="match status" value="1"/>
</dbReference>
<comment type="caution">
    <text evidence="3">The sequence shown here is derived from an EMBL/GenBank/DDBJ whole genome shotgun (WGS) entry which is preliminary data.</text>
</comment>
<dbReference type="AlphaFoldDB" id="A0A821ABQ8"/>
<reference evidence="3" key="1">
    <citation type="submission" date="2021-02" db="EMBL/GenBank/DDBJ databases">
        <authorList>
            <person name="Nowell W R."/>
        </authorList>
    </citation>
    <scope>NUCLEOTIDE SEQUENCE</scope>
</reference>
<dbReference type="InterPro" id="IPR018247">
    <property type="entry name" value="EF_Hand_1_Ca_BS"/>
</dbReference>
<dbReference type="PROSITE" id="PS50222">
    <property type="entry name" value="EF_HAND_2"/>
    <property type="match status" value="1"/>
</dbReference>
<feature type="region of interest" description="Disordered" evidence="1">
    <location>
        <begin position="72"/>
        <end position="115"/>
    </location>
</feature>
<name>A0A821ABQ8_9BILA</name>
<dbReference type="Proteomes" id="UP000663866">
    <property type="component" value="Unassembled WGS sequence"/>
</dbReference>
<organism evidence="3 4">
    <name type="scientific">Rotaria magnacalcarata</name>
    <dbReference type="NCBI Taxonomy" id="392030"/>
    <lineage>
        <taxon>Eukaryota</taxon>
        <taxon>Metazoa</taxon>
        <taxon>Spiralia</taxon>
        <taxon>Gnathifera</taxon>
        <taxon>Rotifera</taxon>
        <taxon>Eurotatoria</taxon>
        <taxon>Bdelloidea</taxon>
        <taxon>Philodinida</taxon>
        <taxon>Philodinidae</taxon>
        <taxon>Rotaria</taxon>
    </lineage>
</organism>
<accession>A0A821ABQ8</accession>
<gene>
    <name evidence="3" type="ORF">OVN521_LOCUS44232</name>
</gene>
<keyword evidence="4" id="KW-1185">Reference proteome</keyword>
<dbReference type="EMBL" id="CAJOBG010066462">
    <property type="protein sequence ID" value="CAF4575706.1"/>
    <property type="molecule type" value="Genomic_DNA"/>
</dbReference>
<evidence type="ECO:0000313" key="4">
    <source>
        <dbReference type="Proteomes" id="UP000663866"/>
    </source>
</evidence>
<feature type="domain" description="EF-hand" evidence="2">
    <location>
        <begin position="90"/>
        <end position="115"/>
    </location>
</feature>
<evidence type="ECO:0000256" key="1">
    <source>
        <dbReference type="SAM" id="MobiDB-lite"/>
    </source>
</evidence>
<proteinExistence type="predicted"/>
<protein>
    <recommendedName>
        <fullName evidence="2">EF-hand domain-containing protein</fullName>
    </recommendedName>
</protein>
<evidence type="ECO:0000259" key="2">
    <source>
        <dbReference type="PROSITE" id="PS50222"/>
    </source>
</evidence>
<evidence type="ECO:0000313" key="3">
    <source>
        <dbReference type="EMBL" id="CAF4575706.1"/>
    </source>
</evidence>
<dbReference type="InterPro" id="IPR002048">
    <property type="entry name" value="EF_hand_dom"/>
</dbReference>
<feature type="non-terminal residue" evidence="3">
    <location>
        <position position="115"/>
    </location>
</feature>
<sequence>NPQAYLQQYGVQLLDASTLVQQARSAGVVEDISAPAGSSASVSGSSFGGSSGFGAGGAEFVSGGGGGSGAGFGGSASDSSSFSSGGAGAADSAFAQTDTNHDGSLDQNEFRSFYS</sequence>
<feature type="compositionally biased region" description="Low complexity" evidence="1">
    <location>
        <begin position="75"/>
        <end position="95"/>
    </location>
</feature>
<dbReference type="GO" id="GO:0005509">
    <property type="term" value="F:calcium ion binding"/>
    <property type="evidence" value="ECO:0007669"/>
    <property type="project" value="InterPro"/>
</dbReference>